<reference evidence="2" key="1">
    <citation type="submission" date="2023-03" db="EMBL/GenBank/DDBJ databases">
        <title>Massive genome expansion in bonnet fungi (Mycena s.s.) driven by repeated elements and novel gene families across ecological guilds.</title>
        <authorList>
            <consortium name="Lawrence Berkeley National Laboratory"/>
            <person name="Harder C.B."/>
            <person name="Miyauchi S."/>
            <person name="Viragh M."/>
            <person name="Kuo A."/>
            <person name="Thoen E."/>
            <person name="Andreopoulos B."/>
            <person name="Lu D."/>
            <person name="Skrede I."/>
            <person name="Drula E."/>
            <person name="Henrissat B."/>
            <person name="Morin E."/>
            <person name="Kohler A."/>
            <person name="Barry K."/>
            <person name="LaButti K."/>
            <person name="Morin E."/>
            <person name="Salamov A."/>
            <person name="Lipzen A."/>
            <person name="Mereny Z."/>
            <person name="Hegedus B."/>
            <person name="Baldrian P."/>
            <person name="Stursova M."/>
            <person name="Weitz H."/>
            <person name="Taylor A."/>
            <person name="Grigoriev I.V."/>
            <person name="Nagy L.G."/>
            <person name="Martin F."/>
            <person name="Kauserud H."/>
        </authorList>
    </citation>
    <scope>NUCLEOTIDE SEQUENCE</scope>
    <source>
        <strain evidence="2">CBHHK173m</strain>
    </source>
</reference>
<feature type="compositionally biased region" description="Polar residues" evidence="1">
    <location>
        <begin position="60"/>
        <end position="69"/>
    </location>
</feature>
<protein>
    <submittedName>
        <fullName evidence="2">Uncharacterized protein</fullName>
    </submittedName>
</protein>
<accession>A0AAD6TWX1</accession>
<gene>
    <name evidence="2" type="ORF">B0H15DRAFT_952606</name>
</gene>
<keyword evidence="3" id="KW-1185">Reference proteome</keyword>
<dbReference type="Proteomes" id="UP001222325">
    <property type="component" value="Unassembled WGS sequence"/>
</dbReference>
<organism evidence="2 3">
    <name type="scientific">Mycena belliarum</name>
    <dbReference type="NCBI Taxonomy" id="1033014"/>
    <lineage>
        <taxon>Eukaryota</taxon>
        <taxon>Fungi</taxon>
        <taxon>Dikarya</taxon>
        <taxon>Basidiomycota</taxon>
        <taxon>Agaricomycotina</taxon>
        <taxon>Agaricomycetes</taxon>
        <taxon>Agaricomycetidae</taxon>
        <taxon>Agaricales</taxon>
        <taxon>Marasmiineae</taxon>
        <taxon>Mycenaceae</taxon>
        <taxon>Mycena</taxon>
    </lineage>
</organism>
<evidence type="ECO:0000256" key="1">
    <source>
        <dbReference type="SAM" id="MobiDB-lite"/>
    </source>
</evidence>
<evidence type="ECO:0000313" key="3">
    <source>
        <dbReference type="Proteomes" id="UP001222325"/>
    </source>
</evidence>
<sequence>MVRDRGADIPRLASIMALTSPETPKRPAHTTHVQFTRARARPLSPFHLPSAQLYLEGSRNDATGASSARQPAAALEGARGLSRDVGAWRTAVA</sequence>
<dbReference type="AlphaFoldDB" id="A0AAD6TWX1"/>
<proteinExistence type="predicted"/>
<comment type="caution">
    <text evidence="2">The sequence shown here is derived from an EMBL/GenBank/DDBJ whole genome shotgun (WGS) entry which is preliminary data.</text>
</comment>
<feature type="region of interest" description="Disordered" evidence="1">
    <location>
        <begin position="57"/>
        <end position="80"/>
    </location>
</feature>
<dbReference type="EMBL" id="JARJCN010000046">
    <property type="protein sequence ID" value="KAJ7082221.1"/>
    <property type="molecule type" value="Genomic_DNA"/>
</dbReference>
<evidence type="ECO:0000313" key="2">
    <source>
        <dbReference type="EMBL" id="KAJ7082221.1"/>
    </source>
</evidence>
<name>A0AAD6TWX1_9AGAR</name>